<dbReference type="GO" id="GO:0004842">
    <property type="term" value="F:ubiquitin-protein transferase activity"/>
    <property type="evidence" value="ECO:0007669"/>
    <property type="project" value="InterPro"/>
</dbReference>
<dbReference type="InterPro" id="IPR031248">
    <property type="entry name" value="RNF213"/>
</dbReference>
<gene>
    <name evidence="1" type="ORF">MONAX_5E040985</name>
</gene>
<reference evidence="1" key="1">
    <citation type="submission" date="2019-04" db="EMBL/GenBank/DDBJ databases">
        <authorList>
            <person name="Alioto T."/>
            <person name="Alioto T."/>
        </authorList>
    </citation>
    <scope>NUCLEOTIDE SEQUENCE [LARGE SCALE GENOMIC DNA]</scope>
</reference>
<evidence type="ECO:0000313" key="2">
    <source>
        <dbReference type="Proteomes" id="UP000335636"/>
    </source>
</evidence>
<dbReference type="GO" id="GO:0005829">
    <property type="term" value="C:cytosol"/>
    <property type="evidence" value="ECO:0007669"/>
    <property type="project" value="TreeGrafter"/>
</dbReference>
<dbReference type="GO" id="GO:0006511">
    <property type="term" value="P:ubiquitin-dependent protein catabolic process"/>
    <property type="evidence" value="ECO:0007669"/>
    <property type="project" value="TreeGrafter"/>
</dbReference>
<dbReference type="EMBL" id="CABDUW010002439">
    <property type="protein sequence ID" value="VTJ86828.1"/>
    <property type="molecule type" value="Genomic_DNA"/>
</dbReference>
<organism evidence="1 2">
    <name type="scientific">Marmota monax</name>
    <name type="common">Woodchuck</name>
    <dbReference type="NCBI Taxonomy" id="9995"/>
    <lineage>
        <taxon>Eukaryota</taxon>
        <taxon>Metazoa</taxon>
        <taxon>Chordata</taxon>
        <taxon>Craniata</taxon>
        <taxon>Vertebrata</taxon>
        <taxon>Euteleostomi</taxon>
        <taxon>Mammalia</taxon>
        <taxon>Eutheria</taxon>
        <taxon>Euarchontoglires</taxon>
        <taxon>Glires</taxon>
        <taxon>Rodentia</taxon>
        <taxon>Sciuromorpha</taxon>
        <taxon>Sciuridae</taxon>
        <taxon>Xerinae</taxon>
        <taxon>Marmotini</taxon>
        <taxon>Marmota</taxon>
    </lineage>
</organism>
<dbReference type="GO" id="GO:0002040">
    <property type="term" value="P:sprouting angiogenesis"/>
    <property type="evidence" value="ECO:0007669"/>
    <property type="project" value="TreeGrafter"/>
</dbReference>
<dbReference type="PANTHER" id="PTHR22605:SF16">
    <property type="entry name" value="E3 UBIQUITIN-PROTEIN LIGASE RNF213"/>
    <property type="match status" value="1"/>
</dbReference>
<protein>
    <submittedName>
        <fullName evidence="1">Uncharacterized protein</fullName>
    </submittedName>
</protein>
<evidence type="ECO:0000313" key="1">
    <source>
        <dbReference type="EMBL" id="VTJ86828.1"/>
    </source>
</evidence>
<dbReference type="GO" id="GO:0016887">
    <property type="term" value="F:ATP hydrolysis activity"/>
    <property type="evidence" value="ECO:0007669"/>
    <property type="project" value="InterPro"/>
</dbReference>
<comment type="caution">
    <text evidence="1">The sequence shown here is derived from an EMBL/GenBank/DDBJ whole genome shotgun (WGS) entry which is preliminary data.</text>
</comment>
<dbReference type="GO" id="GO:2000051">
    <property type="term" value="P:negative regulation of non-canonical Wnt signaling pathway"/>
    <property type="evidence" value="ECO:0007669"/>
    <property type="project" value="TreeGrafter"/>
</dbReference>
<sequence>MLFQTWTANVYCCPRNGVSICINFHLELVSQLTESGDVNQLMEALCRQMEYFLDDWKELVSRNYREQFYLNFYMAEQLIHLSTELRKQSPSKAALIMLSLIKGNCTQLTS</sequence>
<name>A0A5E4CY92_MARMO</name>
<dbReference type="PANTHER" id="PTHR22605">
    <property type="entry name" value="RZ-TYPE DOMAIN-CONTAINING PROTEIN"/>
    <property type="match status" value="1"/>
</dbReference>
<dbReference type="GO" id="GO:0005730">
    <property type="term" value="C:nucleolus"/>
    <property type="evidence" value="ECO:0007669"/>
    <property type="project" value="TreeGrafter"/>
</dbReference>
<dbReference type="AlphaFoldDB" id="A0A5E4CY92"/>
<proteinExistence type="predicted"/>
<keyword evidence="2" id="KW-1185">Reference proteome</keyword>
<accession>A0A5E4CY92</accession>
<dbReference type="Proteomes" id="UP000335636">
    <property type="component" value="Unassembled WGS sequence"/>
</dbReference>
<dbReference type="GO" id="GO:0016020">
    <property type="term" value="C:membrane"/>
    <property type="evidence" value="ECO:0007669"/>
    <property type="project" value="TreeGrafter"/>
</dbReference>